<dbReference type="GO" id="GO:0016413">
    <property type="term" value="F:O-acetyltransferase activity"/>
    <property type="evidence" value="ECO:0007669"/>
    <property type="project" value="InterPro"/>
</dbReference>
<evidence type="ECO:0000313" key="11">
    <source>
        <dbReference type="Proteomes" id="UP001161247"/>
    </source>
</evidence>
<keyword evidence="5 7" id="KW-1133">Transmembrane helix</keyword>
<keyword evidence="4" id="KW-0735">Signal-anchor</keyword>
<evidence type="ECO:0000256" key="1">
    <source>
        <dbReference type="ARBA" id="ARBA00004167"/>
    </source>
</evidence>
<keyword evidence="11" id="KW-1185">Reference proteome</keyword>
<dbReference type="Proteomes" id="UP001161247">
    <property type="component" value="Chromosome 6"/>
</dbReference>
<dbReference type="InterPro" id="IPR025846">
    <property type="entry name" value="TBL_N"/>
</dbReference>
<gene>
    <name evidence="10" type="ORF">OLC1_LOCUS17745</name>
</gene>
<dbReference type="AlphaFoldDB" id="A0AAV1DSI5"/>
<sequence>MKATFTSSTPFPPIPPCDTISRRLNFLIFPSLLLLLSTAILCYNSFSPWRQDINMVYPNSKPSQTENSTGLGNQCDLFSGDWVPHPEGPYYTNETNCEIDIRQNCMKNGRPDTEFMNWRWKPEQCELPLFDAIQFLELVRGKTMAFVGDSLSRNQLQSLLCLLATAVDSIQASHEPFAKSRVWFYPEYNFTLAFHWSFHLVKSEDADLKLDPPSMNVYLEEVDEYWPPLIENSDFVIISSGQWFLRALMYHDKKGRLIGCYLCKNENITDLGVHYGYRMAFRTSFRAIMNLKKFKGITFLRTFTPSHFEGGMWNEGGKCSRTRPVAKHEMQLGDYFAELHSTQVEELRAAETEGWKLRGLKFRVLEVTEMMRLRPDGHPSKYGRPGGVNVTTLDCAHWCLPGPIDAWNELLLQMLKMELKIRGSR</sequence>
<dbReference type="InterPro" id="IPR026057">
    <property type="entry name" value="TBL_C"/>
</dbReference>
<evidence type="ECO:0000259" key="8">
    <source>
        <dbReference type="Pfam" id="PF13839"/>
    </source>
</evidence>
<keyword evidence="6 7" id="KW-0472">Membrane</keyword>
<comment type="subcellular location">
    <subcellularLocation>
        <location evidence="1">Membrane</location>
        <topology evidence="1">Single-pass membrane protein</topology>
    </subcellularLocation>
</comment>
<evidence type="ECO:0000256" key="3">
    <source>
        <dbReference type="ARBA" id="ARBA00022692"/>
    </source>
</evidence>
<dbReference type="GO" id="GO:0005794">
    <property type="term" value="C:Golgi apparatus"/>
    <property type="evidence" value="ECO:0007669"/>
    <property type="project" value="TreeGrafter"/>
</dbReference>
<proteinExistence type="inferred from homology"/>
<dbReference type="PANTHER" id="PTHR32285">
    <property type="entry name" value="PROTEIN TRICHOME BIREFRINGENCE-LIKE 9-RELATED"/>
    <property type="match status" value="1"/>
</dbReference>
<evidence type="ECO:0000256" key="6">
    <source>
        <dbReference type="ARBA" id="ARBA00023136"/>
    </source>
</evidence>
<feature type="domain" description="Trichome birefringence-like N-terminal" evidence="9">
    <location>
        <begin position="74"/>
        <end position="126"/>
    </location>
</feature>
<evidence type="ECO:0000256" key="4">
    <source>
        <dbReference type="ARBA" id="ARBA00022968"/>
    </source>
</evidence>
<keyword evidence="3 7" id="KW-0812">Transmembrane</keyword>
<evidence type="ECO:0000259" key="9">
    <source>
        <dbReference type="Pfam" id="PF14416"/>
    </source>
</evidence>
<dbReference type="InterPro" id="IPR029962">
    <property type="entry name" value="TBL"/>
</dbReference>
<reference evidence="10" key="1">
    <citation type="submission" date="2023-03" db="EMBL/GenBank/DDBJ databases">
        <authorList>
            <person name="Julca I."/>
        </authorList>
    </citation>
    <scope>NUCLEOTIDE SEQUENCE</scope>
</reference>
<dbReference type="PANTHER" id="PTHR32285:SF13">
    <property type="entry name" value="TRICHOME BIREFRINGENCE-LIKE N-TERMINAL DOMAIN-CONTAINING PROTEIN"/>
    <property type="match status" value="1"/>
</dbReference>
<evidence type="ECO:0000256" key="2">
    <source>
        <dbReference type="ARBA" id="ARBA00007727"/>
    </source>
</evidence>
<dbReference type="GO" id="GO:0016020">
    <property type="term" value="C:membrane"/>
    <property type="evidence" value="ECO:0007669"/>
    <property type="project" value="UniProtKB-SubCell"/>
</dbReference>
<accession>A0AAV1DSI5</accession>
<evidence type="ECO:0000256" key="7">
    <source>
        <dbReference type="SAM" id="Phobius"/>
    </source>
</evidence>
<dbReference type="EMBL" id="OX459123">
    <property type="protein sequence ID" value="CAI9109981.1"/>
    <property type="molecule type" value="Genomic_DNA"/>
</dbReference>
<dbReference type="Pfam" id="PF13839">
    <property type="entry name" value="PC-Esterase"/>
    <property type="match status" value="1"/>
</dbReference>
<feature type="transmembrane region" description="Helical" evidence="7">
    <location>
        <begin position="26"/>
        <end position="46"/>
    </location>
</feature>
<dbReference type="Pfam" id="PF14416">
    <property type="entry name" value="PMR5N"/>
    <property type="match status" value="1"/>
</dbReference>
<evidence type="ECO:0000256" key="5">
    <source>
        <dbReference type="ARBA" id="ARBA00022989"/>
    </source>
</evidence>
<comment type="similarity">
    <text evidence="2">Belongs to the PC-esterase family. TBL subfamily.</text>
</comment>
<evidence type="ECO:0000313" key="10">
    <source>
        <dbReference type="EMBL" id="CAI9109981.1"/>
    </source>
</evidence>
<protein>
    <submittedName>
        <fullName evidence="10">OLC1v1009930C1</fullName>
    </submittedName>
</protein>
<organism evidence="10 11">
    <name type="scientific">Oldenlandia corymbosa var. corymbosa</name>
    <dbReference type="NCBI Taxonomy" id="529605"/>
    <lineage>
        <taxon>Eukaryota</taxon>
        <taxon>Viridiplantae</taxon>
        <taxon>Streptophyta</taxon>
        <taxon>Embryophyta</taxon>
        <taxon>Tracheophyta</taxon>
        <taxon>Spermatophyta</taxon>
        <taxon>Magnoliopsida</taxon>
        <taxon>eudicotyledons</taxon>
        <taxon>Gunneridae</taxon>
        <taxon>Pentapetalae</taxon>
        <taxon>asterids</taxon>
        <taxon>lamiids</taxon>
        <taxon>Gentianales</taxon>
        <taxon>Rubiaceae</taxon>
        <taxon>Rubioideae</taxon>
        <taxon>Spermacoceae</taxon>
        <taxon>Hedyotis-Oldenlandia complex</taxon>
        <taxon>Oldenlandia</taxon>
    </lineage>
</organism>
<name>A0AAV1DSI5_OLDCO</name>
<feature type="domain" description="Trichome birefringence-like C-terminal" evidence="8">
    <location>
        <begin position="127"/>
        <end position="414"/>
    </location>
</feature>